<dbReference type="Pfam" id="PF26520">
    <property type="entry name" value="MftB_chaperone"/>
    <property type="match status" value="1"/>
</dbReference>
<organism evidence="1 2">
    <name type="scientific">Prauserella flavalba</name>
    <dbReference type="NCBI Taxonomy" id="1477506"/>
    <lineage>
        <taxon>Bacteria</taxon>
        <taxon>Bacillati</taxon>
        <taxon>Actinomycetota</taxon>
        <taxon>Actinomycetes</taxon>
        <taxon>Pseudonocardiales</taxon>
        <taxon>Pseudonocardiaceae</taxon>
        <taxon>Prauserella</taxon>
    </lineage>
</organism>
<keyword evidence="2" id="KW-1185">Reference proteome</keyword>
<dbReference type="OrthoDB" id="3784885at2"/>
<sequence length="94" mass="10357">MSTDQFAPDRPYRLSSSVALRPEPFGALVYDFTTRKLSFLKTQLLVNVVRELENQPDARSALLSAEVPEAEQQRYLDALAGLLSAGTIEARGTS</sequence>
<dbReference type="NCBIfam" id="TIGR03967">
    <property type="entry name" value="mycofact_MftB"/>
    <property type="match status" value="1"/>
</dbReference>
<name>A0A318LK75_9PSEU</name>
<dbReference type="Proteomes" id="UP000247892">
    <property type="component" value="Unassembled WGS sequence"/>
</dbReference>
<proteinExistence type="predicted"/>
<dbReference type="InterPro" id="IPR023850">
    <property type="entry name" value="MftB"/>
</dbReference>
<evidence type="ECO:0000313" key="2">
    <source>
        <dbReference type="Proteomes" id="UP000247892"/>
    </source>
</evidence>
<comment type="caution">
    <text evidence="1">The sequence shown here is derived from an EMBL/GenBank/DDBJ whole genome shotgun (WGS) entry which is preliminary data.</text>
</comment>
<reference evidence="1 2" key="1">
    <citation type="submission" date="2016-07" db="EMBL/GenBank/DDBJ databases">
        <title>Draft genome sequence of Prauserella sp. YIM 121212, isolated from alkaline soil.</title>
        <authorList>
            <person name="Ruckert C."/>
            <person name="Albersmeier A."/>
            <person name="Jiang C.-L."/>
            <person name="Jiang Y."/>
            <person name="Kalinowski J."/>
            <person name="Schneider O."/>
            <person name="Winkler A."/>
            <person name="Zotchev S.B."/>
        </authorList>
    </citation>
    <scope>NUCLEOTIDE SEQUENCE [LARGE SCALE GENOMIC DNA]</scope>
    <source>
        <strain evidence="1 2">YIM 121212</strain>
    </source>
</reference>
<dbReference type="EMBL" id="MASU01000013">
    <property type="protein sequence ID" value="PXY24095.1"/>
    <property type="molecule type" value="Genomic_DNA"/>
</dbReference>
<evidence type="ECO:0000313" key="1">
    <source>
        <dbReference type="EMBL" id="PXY24095.1"/>
    </source>
</evidence>
<gene>
    <name evidence="1" type="ORF">BA062_28000</name>
</gene>
<accession>A0A318LK75</accession>
<dbReference type="AlphaFoldDB" id="A0A318LK75"/>
<dbReference type="RefSeq" id="WP_110342007.1">
    <property type="nucleotide sequence ID" value="NZ_MASU01000013.1"/>
</dbReference>
<protein>
    <submittedName>
        <fullName evidence="1">Mycofactocin system protein MftB</fullName>
    </submittedName>
</protein>